<sequence length="801" mass="92464">MSDTGLYSSQPDCDNGEVAEKEQEDVLVLETDLSSEQGLENMLSSREDVTSQPDDCSHYVTWTVYIALAVPRANKGSSTVLAKAHRAQSCYHIEYKLLSSDTEPVKVDLVLFGPVAKMYREDEFQVTITCNLSVTWHEGDQMWICWSQNFNIRVTRNLLISLHSHKIKLQIWNSKDKLCSQARYERLKVFRIPQDQSEDWVVGLKKSDLSHLMAKRSDLSHFTKPHFMLFLCIPLMSDQLKAELNPLVITVLSATSMPSSPVPFHVLQEKCMPVFCQYKFHNLSTHRTDYHKHAARIYFRDVNVILSGLMSPRELQEFLSGPPLQIEVHDRDRKVEKTPNTTVMFDTESDEGMHSNGTQIRQEIMPFDYYGIASLNLTELLLGRKSMLVHLPIKCCPPPPLLDRERSARNKKITDKVTSGELMPPGHYIDANSKLKVKVELACPLNVKNHSCKVSYDGPFGRIIYLFDYNNFSVMTKLRSEILRINASAFHLGSCSLENIEQALANYTMNFKCDESEDLDFVTGFHVLDKRTQIFVLEGLKQKAVRRLWECLNSNENPVIVLYNSNLCFFKRIYDSLDVDLSPVHLSEPLENIMREPLVYIRGIVPQPCFQALSRYQGLIYSVKKKQLNEVAQYDLFPSADMILSMSKEYGKCNEQWVQKATKKTKGDLPTLPVRMKRHALLDTHNRDISKWKRNKESEKLQKSEAAVLRIQQIEGRPAHNYSIQTFNSNEQAKELLQKEMAKPWRENILHANTLKPVLSRDRWAWSQRYEDFQLYSKPLPFFSTPSVTIHLQNKKSMNYM</sequence>
<dbReference type="AlphaFoldDB" id="A0A7N6AN81"/>
<organism evidence="3 4">
    <name type="scientific">Anabas testudineus</name>
    <name type="common">Climbing perch</name>
    <name type="synonym">Anthias testudineus</name>
    <dbReference type="NCBI Taxonomy" id="64144"/>
    <lineage>
        <taxon>Eukaryota</taxon>
        <taxon>Metazoa</taxon>
        <taxon>Chordata</taxon>
        <taxon>Craniata</taxon>
        <taxon>Vertebrata</taxon>
        <taxon>Euteleostomi</taxon>
        <taxon>Actinopterygii</taxon>
        <taxon>Neopterygii</taxon>
        <taxon>Teleostei</taxon>
        <taxon>Neoteleostei</taxon>
        <taxon>Acanthomorphata</taxon>
        <taxon>Anabantaria</taxon>
        <taxon>Anabantiformes</taxon>
        <taxon>Anabantoidei</taxon>
        <taxon>Anabantidae</taxon>
        <taxon>Anabas</taxon>
    </lineage>
</organism>
<dbReference type="Proteomes" id="UP000265040">
    <property type="component" value="Chromosome 5"/>
</dbReference>
<feature type="domain" description="DUF4550" evidence="2">
    <location>
        <begin position="91"/>
        <end position="188"/>
    </location>
</feature>
<proteinExistence type="predicted"/>
<protein>
    <recommendedName>
        <fullName evidence="2">DUF4550 domain-containing protein</fullName>
    </recommendedName>
</protein>
<dbReference type="Ensembl" id="ENSATET00000056189.2">
    <property type="protein sequence ID" value="ENSATEP00000050408.2"/>
    <property type="gene ID" value="ENSATEG00000029300.2"/>
</dbReference>
<dbReference type="GeneTree" id="ENSGT00390000008330"/>
<feature type="region of interest" description="Disordered" evidence="1">
    <location>
        <begin position="1"/>
        <end position="21"/>
    </location>
</feature>
<dbReference type="PANTHER" id="PTHR33667:SF7">
    <property type="entry name" value="RIKEN CDNA 1810020O05 GENE"/>
    <property type="match status" value="1"/>
</dbReference>
<feature type="compositionally biased region" description="Polar residues" evidence="1">
    <location>
        <begin position="1"/>
        <end position="12"/>
    </location>
</feature>
<evidence type="ECO:0000256" key="1">
    <source>
        <dbReference type="SAM" id="MobiDB-lite"/>
    </source>
</evidence>
<accession>A0A7N6AN81</accession>
<evidence type="ECO:0000313" key="4">
    <source>
        <dbReference type="Proteomes" id="UP000265040"/>
    </source>
</evidence>
<reference evidence="3" key="3">
    <citation type="submission" date="2025-09" db="UniProtKB">
        <authorList>
            <consortium name="Ensembl"/>
        </authorList>
    </citation>
    <scope>IDENTIFICATION</scope>
</reference>
<dbReference type="InterPro" id="IPR027876">
    <property type="entry name" value="DUF4550"/>
</dbReference>
<reference evidence="3" key="2">
    <citation type="submission" date="2025-08" db="UniProtKB">
        <authorList>
            <consortium name="Ensembl"/>
        </authorList>
    </citation>
    <scope>IDENTIFICATION</scope>
</reference>
<dbReference type="Pfam" id="PF15084">
    <property type="entry name" value="DUF4550"/>
    <property type="match status" value="1"/>
</dbReference>
<name>A0A7N6AN81_ANATE</name>
<reference evidence="3" key="1">
    <citation type="submission" date="2021-04" db="EMBL/GenBank/DDBJ databases">
        <authorList>
            <consortium name="Wellcome Sanger Institute Data Sharing"/>
        </authorList>
    </citation>
    <scope>NUCLEOTIDE SEQUENCE [LARGE SCALE GENOMIC DNA]</scope>
</reference>
<evidence type="ECO:0000259" key="2">
    <source>
        <dbReference type="Pfam" id="PF15084"/>
    </source>
</evidence>
<keyword evidence="4" id="KW-1185">Reference proteome</keyword>
<dbReference type="PANTHER" id="PTHR33667">
    <property type="entry name" value="SI:DKEY-57N24.6"/>
    <property type="match status" value="1"/>
</dbReference>
<evidence type="ECO:0000313" key="3">
    <source>
        <dbReference type="Ensembl" id="ENSATEP00000050408.2"/>
    </source>
</evidence>